<feature type="transmembrane region" description="Helical" evidence="1">
    <location>
        <begin position="49"/>
        <end position="69"/>
    </location>
</feature>
<evidence type="ECO:0000313" key="3">
    <source>
        <dbReference type="Proteomes" id="UP000018542"/>
    </source>
</evidence>
<dbReference type="HOGENOM" id="CLU_2649549_0_0_5"/>
<evidence type="ECO:0000313" key="2">
    <source>
        <dbReference type="EMBL" id="AHB50106.1"/>
    </source>
</evidence>
<name>V5SGV4_9HYPH</name>
<dbReference type="EMBL" id="CP006912">
    <property type="protein sequence ID" value="AHB50106.1"/>
    <property type="molecule type" value="Genomic_DNA"/>
</dbReference>
<keyword evidence="1" id="KW-0472">Membrane</keyword>
<protein>
    <submittedName>
        <fullName evidence="2">Uncharacterized protein</fullName>
    </submittedName>
</protein>
<keyword evidence="1" id="KW-1133">Transmembrane helix</keyword>
<dbReference type="AlphaFoldDB" id="V5SGV4"/>
<reference evidence="2 3" key="1">
    <citation type="journal article" date="2014" name="Genome Announc.">
        <title>Complete Genome Sequence of Hyphomicrobium nitrativorans Strain NL23, a Denitrifying Bacterium Isolated from Biofilm of a Methanol-Fed Denitrification System Treating Seawater at the Montreal Biodome.</title>
        <authorList>
            <person name="Martineau C."/>
            <person name="Villeneuve C."/>
            <person name="Mauffrey F."/>
            <person name="Villemur R."/>
        </authorList>
    </citation>
    <scope>NUCLEOTIDE SEQUENCE [LARGE SCALE GENOMIC DNA]</scope>
    <source>
        <strain evidence="2">NL23</strain>
    </source>
</reference>
<dbReference type="PATRIC" id="fig|1029756.8.peg.1702"/>
<proteinExistence type="predicted"/>
<gene>
    <name evidence="2" type="ORF">W911_08165</name>
</gene>
<sequence>MTTVVLLAEIATLGLFILFASLVRQFHQDDEGSGPAHPDPVGDVFISTVRWGMIVGYATFFALSAYWIGSGGFYGQ</sequence>
<dbReference type="STRING" id="1029756.W911_08165"/>
<dbReference type="Proteomes" id="UP000018542">
    <property type="component" value="Chromosome"/>
</dbReference>
<keyword evidence="1" id="KW-0812">Transmembrane</keyword>
<keyword evidence="3" id="KW-1185">Reference proteome</keyword>
<evidence type="ECO:0000256" key="1">
    <source>
        <dbReference type="SAM" id="Phobius"/>
    </source>
</evidence>
<dbReference type="KEGG" id="hni:W911_08165"/>
<accession>V5SGV4</accession>
<dbReference type="RefSeq" id="WP_023787013.1">
    <property type="nucleotide sequence ID" value="NC_022997.1"/>
</dbReference>
<organism evidence="2 3">
    <name type="scientific">Hyphomicrobium nitrativorans NL23</name>
    <dbReference type="NCBI Taxonomy" id="1029756"/>
    <lineage>
        <taxon>Bacteria</taxon>
        <taxon>Pseudomonadati</taxon>
        <taxon>Pseudomonadota</taxon>
        <taxon>Alphaproteobacteria</taxon>
        <taxon>Hyphomicrobiales</taxon>
        <taxon>Hyphomicrobiaceae</taxon>
        <taxon>Hyphomicrobium</taxon>
    </lineage>
</organism>